<name>A0ABQ9Y5D8_9EUKA</name>
<evidence type="ECO:0000313" key="3">
    <source>
        <dbReference type="Proteomes" id="UP001281761"/>
    </source>
</evidence>
<evidence type="ECO:0000256" key="1">
    <source>
        <dbReference type="SAM" id="MobiDB-lite"/>
    </source>
</evidence>
<dbReference type="EMBL" id="JARBJD010000034">
    <property type="protein sequence ID" value="KAK2958913.1"/>
    <property type="molecule type" value="Genomic_DNA"/>
</dbReference>
<protein>
    <submittedName>
        <fullName evidence="2">Uncharacterized protein</fullName>
    </submittedName>
</protein>
<sequence>MFETVDFEDVPLHDVETHVELTRFISTLTESIGEDEETFFNQYAILRVAVFEPATQYIIFIFNNWGKITMEDEDQYRLERYLCRLRFHINNMELRSGEHDAKIVSTLIKWELGQIRTQQQVKGQNQQSKEERRKVDGSQNGADTVTVLRESHRKEGTSPISLLSTLAPQIL</sequence>
<keyword evidence="3" id="KW-1185">Reference proteome</keyword>
<organism evidence="2 3">
    <name type="scientific">Blattamonas nauphoetae</name>
    <dbReference type="NCBI Taxonomy" id="2049346"/>
    <lineage>
        <taxon>Eukaryota</taxon>
        <taxon>Metamonada</taxon>
        <taxon>Preaxostyla</taxon>
        <taxon>Oxymonadida</taxon>
        <taxon>Blattamonas</taxon>
    </lineage>
</organism>
<proteinExistence type="predicted"/>
<gene>
    <name evidence="2" type="ORF">BLNAU_6162</name>
</gene>
<feature type="region of interest" description="Disordered" evidence="1">
    <location>
        <begin position="119"/>
        <end position="143"/>
    </location>
</feature>
<dbReference type="Proteomes" id="UP001281761">
    <property type="component" value="Unassembled WGS sequence"/>
</dbReference>
<comment type="caution">
    <text evidence="2">The sequence shown here is derived from an EMBL/GenBank/DDBJ whole genome shotgun (WGS) entry which is preliminary data.</text>
</comment>
<reference evidence="2 3" key="1">
    <citation type="journal article" date="2022" name="bioRxiv">
        <title>Genomics of Preaxostyla Flagellates Illuminates Evolutionary Transitions and the Path Towards Mitochondrial Loss.</title>
        <authorList>
            <person name="Novak L.V.F."/>
            <person name="Treitli S.C."/>
            <person name="Pyrih J."/>
            <person name="Halakuc P."/>
            <person name="Pipaliya S.V."/>
            <person name="Vacek V."/>
            <person name="Brzon O."/>
            <person name="Soukal P."/>
            <person name="Eme L."/>
            <person name="Dacks J.B."/>
            <person name="Karnkowska A."/>
            <person name="Elias M."/>
            <person name="Hampl V."/>
        </authorList>
    </citation>
    <scope>NUCLEOTIDE SEQUENCE [LARGE SCALE GENOMIC DNA]</scope>
    <source>
        <strain evidence="2">NAU3</strain>
        <tissue evidence="2">Gut</tissue>
    </source>
</reference>
<accession>A0ABQ9Y5D8</accession>
<evidence type="ECO:0000313" key="2">
    <source>
        <dbReference type="EMBL" id="KAK2958913.1"/>
    </source>
</evidence>